<organism evidence="1 2">
    <name type="scientific">Haematococcus lacustris</name>
    <name type="common">Green alga</name>
    <name type="synonym">Haematococcus pluvialis</name>
    <dbReference type="NCBI Taxonomy" id="44745"/>
    <lineage>
        <taxon>Eukaryota</taxon>
        <taxon>Viridiplantae</taxon>
        <taxon>Chlorophyta</taxon>
        <taxon>core chlorophytes</taxon>
        <taxon>Chlorophyceae</taxon>
        <taxon>CS clade</taxon>
        <taxon>Chlamydomonadales</taxon>
        <taxon>Haematococcaceae</taxon>
        <taxon>Haematococcus</taxon>
    </lineage>
</organism>
<comment type="caution">
    <text evidence="1">The sequence shown here is derived from an EMBL/GenBank/DDBJ whole genome shotgun (WGS) entry which is preliminary data.</text>
</comment>
<gene>
    <name evidence="1" type="ORF">HaLaN_16451</name>
</gene>
<reference evidence="1 2" key="1">
    <citation type="submission" date="2020-02" db="EMBL/GenBank/DDBJ databases">
        <title>Draft genome sequence of Haematococcus lacustris strain NIES-144.</title>
        <authorList>
            <person name="Morimoto D."/>
            <person name="Nakagawa S."/>
            <person name="Yoshida T."/>
            <person name="Sawayama S."/>
        </authorList>
    </citation>
    <scope>NUCLEOTIDE SEQUENCE [LARGE SCALE GENOMIC DNA]</scope>
    <source>
        <strain evidence="1 2">NIES-144</strain>
    </source>
</reference>
<sequence length="80" mass="8872">MVWSCVTDCMAMALRSPKGVGGYRPELSAHSHRRAPRMPALVFDEANHLVRPLENHPKPQPGDKEALVRVLRAGICSTVR</sequence>
<dbReference type="EMBL" id="BLLF01001473">
    <property type="protein sequence ID" value="GFH19496.1"/>
    <property type="molecule type" value="Genomic_DNA"/>
</dbReference>
<dbReference type="Gene3D" id="3.90.180.10">
    <property type="entry name" value="Medium-chain alcohol dehydrogenases, catalytic domain"/>
    <property type="match status" value="1"/>
</dbReference>
<proteinExistence type="predicted"/>
<name>A0A699ZKI2_HAELA</name>
<keyword evidence="2" id="KW-1185">Reference proteome</keyword>
<dbReference type="SUPFAM" id="SSF50129">
    <property type="entry name" value="GroES-like"/>
    <property type="match status" value="1"/>
</dbReference>
<feature type="non-terminal residue" evidence="1">
    <location>
        <position position="80"/>
    </location>
</feature>
<evidence type="ECO:0000313" key="1">
    <source>
        <dbReference type="EMBL" id="GFH19496.1"/>
    </source>
</evidence>
<evidence type="ECO:0000313" key="2">
    <source>
        <dbReference type="Proteomes" id="UP000485058"/>
    </source>
</evidence>
<accession>A0A699ZKI2</accession>
<protein>
    <submittedName>
        <fullName evidence="1">Uncharacterized protein</fullName>
    </submittedName>
</protein>
<dbReference type="Proteomes" id="UP000485058">
    <property type="component" value="Unassembled WGS sequence"/>
</dbReference>
<dbReference type="InterPro" id="IPR011032">
    <property type="entry name" value="GroES-like_sf"/>
</dbReference>
<feature type="non-terminal residue" evidence="1">
    <location>
        <position position="1"/>
    </location>
</feature>
<dbReference type="AlphaFoldDB" id="A0A699ZKI2"/>